<gene>
    <name evidence="2" type="ORF">IE81DRAFT_30848</name>
</gene>
<reference evidence="2 3" key="1">
    <citation type="journal article" date="2018" name="Mol. Biol. Evol.">
        <title>Broad Genomic Sampling Reveals a Smut Pathogenic Ancestry of the Fungal Clade Ustilaginomycotina.</title>
        <authorList>
            <person name="Kijpornyongpan T."/>
            <person name="Mondo S.J."/>
            <person name="Barry K."/>
            <person name="Sandor L."/>
            <person name="Lee J."/>
            <person name="Lipzen A."/>
            <person name="Pangilinan J."/>
            <person name="LaButti K."/>
            <person name="Hainaut M."/>
            <person name="Henrissat B."/>
            <person name="Grigoriev I.V."/>
            <person name="Spatafora J.W."/>
            <person name="Aime M.C."/>
        </authorList>
    </citation>
    <scope>NUCLEOTIDE SEQUENCE [LARGE SCALE GENOMIC DNA]</scope>
    <source>
        <strain evidence="2 3">MCA 4658</strain>
    </source>
</reference>
<evidence type="ECO:0000313" key="3">
    <source>
        <dbReference type="Proteomes" id="UP000245783"/>
    </source>
</evidence>
<dbReference type="GeneID" id="37034240"/>
<feature type="compositionally biased region" description="Basic and acidic residues" evidence="1">
    <location>
        <begin position="20"/>
        <end position="36"/>
    </location>
</feature>
<accession>A0A316W6I1</accession>
<dbReference type="AlphaFoldDB" id="A0A316W6I1"/>
<dbReference type="InParanoid" id="A0A316W6I1"/>
<sequence>MERSGGACGIYTLHGSSAEGVERTSHESQWRRRAADGERHVERGAFKIGDCDCSATSSTADTALNCASAISLRIDTTSTSRTYYYKGFRADRSSGAAQERTR</sequence>
<dbReference type="RefSeq" id="XP_025371511.1">
    <property type="nucleotide sequence ID" value="XM_025512370.1"/>
</dbReference>
<evidence type="ECO:0000313" key="2">
    <source>
        <dbReference type="EMBL" id="PWN44351.1"/>
    </source>
</evidence>
<organism evidence="2 3">
    <name type="scientific">Ceraceosorus guamensis</name>
    <dbReference type="NCBI Taxonomy" id="1522189"/>
    <lineage>
        <taxon>Eukaryota</taxon>
        <taxon>Fungi</taxon>
        <taxon>Dikarya</taxon>
        <taxon>Basidiomycota</taxon>
        <taxon>Ustilaginomycotina</taxon>
        <taxon>Exobasidiomycetes</taxon>
        <taxon>Ceraceosorales</taxon>
        <taxon>Ceraceosoraceae</taxon>
        <taxon>Ceraceosorus</taxon>
    </lineage>
</organism>
<dbReference type="EMBL" id="KZ819362">
    <property type="protein sequence ID" value="PWN44351.1"/>
    <property type="molecule type" value="Genomic_DNA"/>
</dbReference>
<dbReference type="Proteomes" id="UP000245783">
    <property type="component" value="Unassembled WGS sequence"/>
</dbReference>
<keyword evidence="3" id="KW-1185">Reference proteome</keyword>
<evidence type="ECO:0000256" key="1">
    <source>
        <dbReference type="SAM" id="MobiDB-lite"/>
    </source>
</evidence>
<proteinExistence type="predicted"/>
<feature type="region of interest" description="Disordered" evidence="1">
    <location>
        <begin position="17"/>
        <end position="36"/>
    </location>
</feature>
<protein>
    <submittedName>
        <fullName evidence="2">Uncharacterized protein</fullName>
    </submittedName>
</protein>
<name>A0A316W6I1_9BASI</name>